<reference evidence="1 2" key="1">
    <citation type="journal article" date="2013" name="Proc. Natl. Acad. Sci. U.S.A.">
        <title>The king cobra genome reveals dynamic gene evolution and adaptation in the snake venom system.</title>
        <authorList>
            <person name="Vonk F.J."/>
            <person name="Casewell N.R."/>
            <person name="Henkel C.V."/>
            <person name="Heimberg A.M."/>
            <person name="Jansen H.J."/>
            <person name="McCleary R.J."/>
            <person name="Kerkkamp H.M."/>
            <person name="Vos R.A."/>
            <person name="Guerreiro I."/>
            <person name="Calvete J.J."/>
            <person name="Wuster W."/>
            <person name="Woods A.E."/>
            <person name="Logan J.M."/>
            <person name="Harrison R.A."/>
            <person name="Castoe T.A."/>
            <person name="de Koning A.P."/>
            <person name="Pollock D.D."/>
            <person name="Yandell M."/>
            <person name="Calderon D."/>
            <person name="Renjifo C."/>
            <person name="Currier R.B."/>
            <person name="Salgado D."/>
            <person name="Pla D."/>
            <person name="Sanz L."/>
            <person name="Hyder A.S."/>
            <person name="Ribeiro J.M."/>
            <person name="Arntzen J.W."/>
            <person name="van den Thillart G.E."/>
            <person name="Boetzer M."/>
            <person name="Pirovano W."/>
            <person name="Dirks R.P."/>
            <person name="Spaink H.P."/>
            <person name="Duboule D."/>
            <person name="McGlinn E."/>
            <person name="Kini R.M."/>
            <person name="Richardson M.K."/>
        </authorList>
    </citation>
    <scope>NUCLEOTIDE SEQUENCE</scope>
    <source>
        <tissue evidence="1">Blood</tissue>
    </source>
</reference>
<accession>V8N329</accession>
<evidence type="ECO:0000313" key="1">
    <source>
        <dbReference type="EMBL" id="ETE56306.1"/>
    </source>
</evidence>
<organism evidence="1 2">
    <name type="scientific">Ophiophagus hannah</name>
    <name type="common">King cobra</name>
    <name type="synonym">Naja hannah</name>
    <dbReference type="NCBI Taxonomy" id="8665"/>
    <lineage>
        <taxon>Eukaryota</taxon>
        <taxon>Metazoa</taxon>
        <taxon>Chordata</taxon>
        <taxon>Craniata</taxon>
        <taxon>Vertebrata</taxon>
        <taxon>Euteleostomi</taxon>
        <taxon>Lepidosauria</taxon>
        <taxon>Squamata</taxon>
        <taxon>Bifurcata</taxon>
        <taxon>Unidentata</taxon>
        <taxon>Episquamata</taxon>
        <taxon>Toxicofera</taxon>
        <taxon>Serpentes</taxon>
        <taxon>Colubroidea</taxon>
        <taxon>Elapidae</taxon>
        <taxon>Elapinae</taxon>
        <taxon>Ophiophagus</taxon>
    </lineage>
</organism>
<dbReference type="Proteomes" id="UP000018936">
    <property type="component" value="Unassembled WGS sequence"/>
</dbReference>
<evidence type="ECO:0000313" key="2">
    <source>
        <dbReference type="Proteomes" id="UP000018936"/>
    </source>
</evidence>
<dbReference type="EMBL" id="AZIM01028336">
    <property type="protein sequence ID" value="ETE56306.1"/>
    <property type="molecule type" value="Genomic_DNA"/>
</dbReference>
<keyword evidence="2" id="KW-1185">Reference proteome</keyword>
<sequence length="117" mass="13220">MLSLRLVQMGRTYAIQRLGVTFGVPPEEKESIWDVLLLALKRIPVWILYVAQQTIATHFQHANVLEFCSHPSWTILENLCLWPLPPDGPSSPSPLLSLTSQHLSLFSRSVSFLLLVL</sequence>
<dbReference type="AlphaFoldDB" id="V8N329"/>
<gene>
    <name evidence="1" type="ORF">L345_17983</name>
</gene>
<comment type="caution">
    <text evidence="1">The sequence shown here is derived from an EMBL/GenBank/DDBJ whole genome shotgun (WGS) entry which is preliminary data.</text>
</comment>
<name>V8N329_OPHHA</name>
<protein>
    <submittedName>
        <fullName evidence="1">Uncharacterized protein</fullName>
    </submittedName>
</protein>
<proteinExistence type="predicted"/>